<feature type="repeat" description="TPR" evidence="3">
    <location>
        <begin position="168"/>
        <end position="201"/>
    </location>
</feature>
<comment type="caution">
    <text evidence="4">The sequence shown here is derived from an EMBL/GenBank/DDBJ whole genome shotgun (WGS) entry which is preliminary data.</text>
</comment>
<evidence type="ECO:0000256" key="3">
    <source>
        <dbReference type="PROSITE-ProRule" id="PRU00339"/>
    </source>
</evidence>
<accession>A0ABP7V027</accession>
<evidence type="ECO:0008006" key="6">
    <source>
        <dbReference type="Google" id="ProtNLM"/>
    </source>
</evidence>
<keyword evidence="1" id="KW-0677">Repeat</keyword>
<name>A0ABP7V027_9FLAO</name>
<dbReference type="Gene3D" id="1.25.40.10">
    <property type="entry name" value="Tetratricopeptide repeat domain"/>
    <property type="match status" value="1"/>
</dbReference>
<evidence type="ECO:0000313" key="4">
    <source>
        <dbReference type="EMBL" id="GAA4056502.1"/>
    </source>
</evidence>
<dbReference type="EMBL" id="BAABCS010000020">
    <property type="protein sequence ID" value="GAA4056502.1"/>
    <property type="molecule type" value="Genomic_DNA"/>
</dbReference>
<sequence length="290" mass="33571">MKKIIPFLIALFITTISSSQNITPTNQFKFETIYYDAIYKWVAFPKTETDSTYVYGYIYLDMQAGLTFNHEGTFHIDKTGKLVGSKKEPYHMVKVRLGNKTPNVALLSPTQIKELSVIPVPDWLKNYKKPIEDAESLTRTGYHLNAVGGSKKALEFLLKAYKKSPHHKGLEFELGYAYNALGQYEKAIEILNKATTHDPKNALLYKEFGYAYLNLHKLPEAEAIYKRGVEIATDKELSYEMAINMANYYFIQKSKDKFNEWANLVKQNASPNSQYIKYIEFFEKEWESKR</sequence>
<dbReference type="InterPro" id="IPR011990">
    <property type="entry name" value="TPR-like_helical_dom_sf"/>
</dbReference>
<dbReference type="PROSITE" id="PS50005">
    <property type="entry name" value="TPR"/>
    <property type="match status" value="1"/>
</dbReference>
<dbReference type="Proteomes" id="UP001500426">
    <property type="component" value="Unassembled WGS sequence"/>
</dbReference>
<evidence type="ECO:0000256" key="1">
    <source>
        <dbReference type="ARBA" id="ARBA00022737"/>
    </source>
</evidence>
<dbReference type="Pfam" id="PF14559">
    <property type="entry name" value="TPR_19"/>
    <property type="match status" value="1"/>
</dbReference>
<keyword evidence="2 3" id="KW-0802">TPR repeat</keyword>
<organism evidence="4 5">
    <name type="scientific">Flavobacterium chungnamense</name>
    <dbReference type="NCBI Taxonomy" id="706182"/>
    <lineage>
        <taxon>Bacteria</taxon>
        <taxon>Pseudomonadati</taxon>
        <taxon>Bacteroidota</taxon>
        <taxon>Flavobacteriia</taxon>
        <taxon>Flavobacteriales</taxon>
        <taxon>Flavobacteriaceae</taxon>
        <taxon>Flavobacterium</taxon>
    </lineage>
</organism>
<keyword evidence="5" id="KW-1185">Reference proteome</keyword>
<dbReference type="RefSeq" id="WP_345094919.1">
    <property type="nucleotide sequence ID" value="NZ_BAABCS010000020.1"/>
</dbReference>
<gene>
    <name evidence="4" type="ORF">GCM10022388_23960</name>
</gene>
<reference evidence="5" key="1">
    <citation type="journal article" date="2019" name="Int. J. Syst. Evol. Microbiol.">
        <title>The Global Catalogue of Microorganisms (GCM) 10K type strain sequencing project: providing services to taxonomists for standard genome sequencing and annotation.</title>
        <authorList>
            <consortium name="The Broad Institute Genomics Platform"/>
            <consortium name="The Broad Institute Genome Sequencing Center for Infectious Disease"/>
            <person name="Wu L."/>
            <person name="Ma J."/>
        </authorList>
    </citation>
    <scope>NUCLEOTIDE SEQUENCE [LARGE SCALE GENOMIC DNA]</scope>
    <source>
        <strain evidence="5">JCM 17068</strain>
    </source>
</reference>
<dbReference type="PANTHER" id="PTHR44943">
    <property type="entry name" value="CELLULOSE SYNTHASE OPERON PROTEIN C"/>
    <property type="match status" value="1"/>
</dbReference>
<dbReference type="InterPro" id="IPR051685">
    <property type="entry name" value="Ycf3/AcsC/BcsC/TPR_MFPF"/>
</dbReference>
<dbReference type="PANTHER" id="PTHR44943:SF8">
    <property type="entry name" value="TPR REPEAT-CONTAINING PROTEIN MJ0263"/>
    <property type="match status" value="1"/>
</dbReference>
<dbReference type="SMART" id="SM00028">
    <property type="entry name" value="TPR"/>
    <property type="match status" value="3"/>
</dbReference>
<evidence type="ECO:0000256" key="2">
    <source>
        <dbReference type="ARBA" id="ARBA00022803"/>
    </source>
</evidence>
<protein>
    <recommendedName>
        <fullName evidence="6">Tetratricopeptide repeat protein</fullName>
    </recommendedName>
</protein>
<dbReference type="InterPro" id="IPR019734">
    <property type="entry name" value="TPR_rpt"/>
</dbReference>
<dbReference type="SUPFAM" id="SSF48452">
    <property type="entry name" value="TPR-like"/>
    <property type="match status" value="1"/>
</dbReference>
<evidence type="ECO:0000313" key="5">
    <source>
        <dbReference type="Proteomes" id="UP001500426"/>
    </source>
</evidence>
<proteinExistence type="predicted"/>